<comment type="caution">
    <text evidence="1">The sequence shown here is derived from an EMBL/GenBank/DDBJ whole genome shotgun (WGS) entry which is preliminary data.</text>
</comment>
<dbReference type="Proteomes" id="UP001501326">
    <property type="component" value="Unassembled WGS sequence"/>
</dbReference>
<sequence length="300" mass="30203">MPEAASAMATTTYRAAVSARSAPMLARGRRGATVMAVYPGAVYLRVNGFPHPGLLPVVSTDALRLPNALVLGSAAPQVGWGVQPGDRVLVGDGAVRLPGLTIRRTRVWQPVPVPTAQSRVDVPCPPAVVALASTAWVGPARALAEGALAGADLADRAEVTVGSGPGLTPSGDDVICGVLLALRLSGADRAAARLWGAVRLLTSRTTTVSACLLAEAADGYAVPSVVRLASALAGGRERGPEVGAAAREVRGIGHTSGADLLAGLVGGLAAAQQHQHERALAGLSTVVAHQFSTADPGVTS</sequence>
<organism evidence="1 2">
    <name type="scientific">Pedococcus aerophilus</name>
    <dbReference type="NCBI Taxonomy" id="436356"/>
    <lineage>
        <taxon>Bacteria</taxon>
        <taxon>Bacillati</taxon>
        <taxon>Actinomycetota</taxon>
        <taxon>Actinomycetes</taxon>
        <taxon>Micrococcales</taxon>
        <taxon>Intrasporangiaceae</taxon>
        <taxon>Pedococcus</taxon>
    </lineage>
</organism>
<name>A0ABP6HF35_9MICO</name>
<evidence type="ECO:0000313" key="2">
    <source>
        <dbReference type="Proteomes" id="UP001501326"/>
    </source>
</evidence>
<protein>
    <recommendedName>
        <fullName evidence="3">DUF2877 domain-containing protein</fullName>
    </recommendedName>
</protein>
<reference evidence="2" key="1">
    <citation type="journal article" date="2019" name="Int. J. Syst. Evol. Microbiol.">
        <title>The Global Catalogue of Microorganisms (GCM) 10K type strain sequencing project: providing services to taxonomists for standard genome sequencing and annotation.</title>
        <authorList>
            <consortium name="The Broad Institute Genomics Platform"/>
            <consortium name="The Broad Institute Genome Sequencing Center for Infectious Disease"/>
            <person name="Wu L."/>
            <person name="Ma J."/>
        </authorList>
    </citation>
    <scope>NUCLEOTIDE SEQUENCE [LARGE SCALE GENOMIC DNA]</scope>
    <source>
        <strain evidence="2">JCM 16378</strain>
    </source>
</reference>
<dbReference type="Pfam" id="PF11392">
    <property type="entry name" value="AllH"/>
    <property type="match status" value="1"/>
</dbReference>
<dbReference type="InterPro" id="IPR021530">
    <property type="entry name" value="AllH-like"/>
</dbReference>
<accession>A0ABP6HF35</accession>
<evidence type="ECO:0008006" key="3">
    <source>
        <dbReference type="Google" id="ProtNLM"/>
    </source>
</evidence>
<dbReference type="EMBL" id="BAAARN010000005">
    <property type="protein sequence ID" value="GAA2739716.1"/>
    <property type="molecule type" value="Genomic_DNA"/>
</dbReference>
<gene>
    <name evidence="1" type="ORF">GCM10009867_36910</name>
</gene>
<keyword evidence="2" id="KW-1185">Reference proteome</keyword>
<evidence type="ECO:0000313" key="1">
    <source>
        <dbReference type="EMBL" id="GAA2739716.1"/>
    </source>
</evidence>
<proteinExistence type="predicted"/>